<gene>
    <name evidence="1" type="ORF">L1987_85959</name>
</gene>
<dbReference type="Proteomes" id="UP001056120">
    <property type="component" value="Linkage Group LG29"/>
</dbReference>
<protein>
    <submittedName>
        <fullName evidence="1">Uncharacterized protein</fullName>
    </submittedName>
</protein>
<organism evidence="1 2">
    <name type="scientific">Smallanthus sonchifolius</name>
    <dbReference type="NCBI Taxonomy" id="185202"/>
    <lineage>
        <taxon>Eukaryota</taxon>
        <taxon>Viridiplantae</taxon>
        <taxon>Streptophyta</taxon>
        <taxon>Embryophyta</taxon>
        <taxon>Tracheophyta</taxon>
        <taxon>Spermatophyta</taxon>
        <taxon>Magnoliopsida</taxon>
        <taxon>eudicotyledons</taxon>
        <taxon>Gunneridae</taxon>
        <taxon>Pentapetalae</taxon>
        <taxon>asterids</taxon>
        <taxon>campanulids</taxon>
        <taxon>Asterales</taxon>
        <taxon>Asteraceae</taxon>
        <taxon>Asteroideae</taxon>
        <taxon>Heliantheae alliance</taxon>
        <taxon>Millerieae</taxon>
        <taxon>Smallanthus</taxon>
    </lineage>
</organism>
<dbReference type="EMBL" id="CM042046">
    <property type="protein sequence ID" value="KAI3676353.1"/>
    <property type="molecule type" value="Genomic_DNA"/>
</dbReference>
<sequence length="339" mass="38814">MDSKPWFFWYVLQLMVHLAFVLVQLSGKIGKHFQVCEFSYLQIQDSYLLDFVFLVVAKTVGRKLLKMKNKRFEILQQNRKSKEIDAPLLYQQFQSLHQNFFQFHKSSMDSYSPFDCLIFDLDDTLYSSSIGFGDATKRNIDDFLVEKCGFDERKASTLRVQLFKTYGSTLAGLRALGYDVDADEYHSIVHGRLPYHLIKPDPQLRNLLLTITQRKIIFTNSDRAHAMKALNLLGIADCFQQIICFETMNPNLFNFKSASPEEFPVVLKPSLEAFNIAIDVAGVDPSRTLFLDDNVGNIAAAKVVGLQTVVVGKTMKTNEADYALEKIHNLTHIVPEIWF</sequence>
<reference evidence="1 2" key="2">
    <citation type="journal article" date="2022" name="Mol. Ecol. Resour.">
        <title>The genomes of chicory, endive, great burdock and yacon provide insights into Asteraceae paleo-polyploidization history and plant inulin production.</title>
        <authorList>
            <person name="Fan W."/>
            <person name="Wang S."/>
            <person name="Wang H."/>
            <person name="Wang A."/>
            <person name="Jiang F."/>
            <person name="Liu H."/>
            <person name="Zhao H."/>
            <person name="Xu D."/>
            <person name="Zhang Y."/>
        </authorList>
    </citation>
    <scope>NUCLEOTIDE SEQUENCE [LARGE SCALE GENOMIC DNA]</scope>
    <source>
        <strain evidence="2">cv. Yunnan</strain>
        <tissue evidence="1">Leaves</tissue>
    </source>
</reference>
<proteinExistence type="predicted"/>
<accession>A0ACB8XYQ6</accession>
<reference evidence="2" key="1">
    <citation type="journal article" date="2022" name="Mol. Ecol. Resour.">
        <title>The genomes of chicory, endive, great burdock and yacon provide insights into Asteraceae palaeo-polyploidization history and plant inulin production.</title>
        <authorList>
            <person name="Fan W."/>
            <person name="Wang S."/>
            <person name="Wang H."/>
            <person name="Wang A."/>
            <person name="Jiang F."/>
            <person name="Liu H."/>
            <person name="Zhao H."/>
            <person name="Xu D."/>
            <person name="Zhang Y."/>
        </authorList>
    </citation>
    <scope>NUCLEOTIDE SEQUENCE [LARGE SCALE GENOMIC DNA]</scope>
    <source>
        <strain evidence="2">cv. Yunnan</strain>
    </source>
</reference>
<evidence type="ECO:0000313" key="1">
    <source>
        <dbReference type="EMBL" id="KAI3676353.1"/>
    </source>
</evidence>
<comment type="caution">
    <text evidence="1">The sequence shown here is derived from an EMBL/GenBank/DDBJ whole genome shotgun (WGS) entry which is preliminary data.</text>
</comment>
<keyword evidence="2" id="KW-1185">Reference proteome</keyword>
<evidence type="ECO:0000313" key="2">
    <source>
        <dbReference type="Proteomes" id="UP001056120"/>
    </source>
</evidence>
<name>A0ACB8XYQ6_9ASTR</name>